<reference evidence="9" key="1">
    <citation type="submission" date="2021-05" db="EMBL/GenBank/DDBJ databases">
        <authorList>
            <person name="Alioto T."/>
            <person name="Alioto T."/>
            <person name="Gomez Garrido J."/>
        </authorList>
    </citation>
    <scope>NUCLEOTIDE SEQUENCE</scope>
</reference>
<sequence>MSSRWYPIFQKGSPQLRVFLPNFWMKLVRPKDPLPPNVVEFHVPLAMTNYDIKNYLEKIYKIKVANVESTLENGKLKRAFGKIGGFITKEEDYRRAIVTLPKTESFTFPDLVPKEKVEEEEKDRKKMQKEQAKKFKEFENRGSQHPGVPTWFRF</sequence>
<comment type="similarity">
    <text evidence="2">Belongs to the universal ribosomal protein uL23 family.</text>
</comment>
<keyword evidence="3 9" id="KW-0689">Ribosomal protein</keyword>
<evidence type="ECO:0000256" key="6">
    <source>
        <dbReference type="ARBA" id="ARBA00038782"/>
    </source>
</evidence>
<dbReference type="InterPro" id="IPR012678">
    <property type="entry name" value="Ribosomal_uL23/eL15/eS24_sf"/>
</dbReference>
<dbReference type="Pfam" id="PF00276">
    <property type="entry name" value="Ribosomal_L23"/>
    <property type="match status" value="1"/>
</dbReference>
<accession>A0A8D8PSG3</accession>
<organism evidence="9">
    <name type="scientific">Cacopsylla melanoneura</name>
    <dbReference type="NCBI Taxonomy" id="428564"/>
    <lineage>
        <taxon>Eukaryota</taxon>
        <taxon>Metazoa</taxon>
        <taxon>Ecdysozoa</taxon>
        <taxon>Arthropoda</taxon>
        <taxon>Hexapoda</taxon>
        <taxon>Insecta</taxon>
        <taxon>Pterygota</taxon>
        <taxon>Neoptera</taxon>
        <taxon>Paraneoptera</taxon>
        <taxon>Hemiptera</taxon>
        <taxon>Sternorrhyncha</taxon>
        <taxon>Psylloidea</taxon>
        <taxon>Psyllidae</taxon>
        <taxon>Psyllinae</taxon>
        <taxon>Cacopsylla</taxon>
    </lineage>
</organism>
<name>A0A8D8PSG3_9HEMI</name>
<dbReference type="PANTHER" id="PTHR12059">
    <property type="entry name" value="RIBOSOMAL PROTEIN L23-RELATED"/>
    <property type="match status" value="1"/>
</dbReference>
<evidence type="ECO:0000256" key="5">
    <source>
        <dbReference type="ARBA" id="ARBA00023274"/>
    </source>
</evidence>
<dbReference type="GO" id="GO:0032543">
    <property type="term" value="P:mitochondrial translation"/>
    <property type="evidence" value="ECO:0007669"/>
    <property type="project" value="TreeGrafter"/>
</dbReference>
<dbReference type="SUPFAM" id="SSF54189">
    <property type="entry name" value="Ribosomal proteins S24e, L23 and L15e"/>
    <property type="match status" value="1"/>
</dbReference>
<protein>
    <recommendedName>
        <fullName evidence="7">Large ribosomal subunit protein uL23m</fullName>
    </recommendedName>
    <alternativeName>
        <fullName evidence="8">39S ribosomal protein L23, mitochondrial</fullName>
    </alternativeName>
</protein>
<dbReference type="EMBL" id="HBUF01024353">
    <property type="protein sequence ID" value="CAG6612353.1"/>
    <property type="molecule type" value="Transcribed_RNA"/>
</dbReference>
<keyword evidence="4" id="KW-0496">Mitochondrion</keyword>
<comment type="subcellular location">
    <subcellularLocation>
        <location evidence="1">Mitochondrion</location>
    </subcellularLocation>
</comment>
<dbReference type="GO" id="GO:0003735">
    <property type="term" value="F:structural constituent of ribosome"/>
    <property type="evidence" value="ECO:0007669"/>
    <property type="project" value="InterPro"/>
</dbReference>
<evidence type="ECO:0000256" key="2">
    <source>
        <dbReference type="ARBA" id="ARBA00006700"/>
    </source>
</evidence>
<keyword evidence="5" id="KW-0687">Ribonucleoprotein</keyword>
<proteinExistence type="inferred from homology"/>
<dbReference type="Gene3D" id="3.30.70.330">
    <property type="match status" value="1"/>
</dbReference>
<dbReference type="GO" id="GO:0005762">
    <property type="term" value="C:mitochondrial large ribosomal subunit"/>
    <property type="evidence" value="ECO:0007669"/>
    <property type="project" value="TreeGrafter"/>
</dbReference>
<evidence type="ECO:0000256" key="4">
    <source>
        <dbReference type="ARBA" id="ARBA00023128"/>
    </source>
</evidence>
<dbReference type="EMBL" id="HBUF01358861">
    <property type="protein sequence ID" value="CAG6719474.1"/>
    <property type="molecule type" value="Transcribed_RNA"/>
</dbReference>
<evidence type="ECO:0000256" key="3">
    <source>
        <dbReference type="ARBA" id="ARBA00022980"/>
    </source>
</evidence>
<dbReference type="AlphaFoldDB" id="A0A8D8PSG3"/>
<dbReference type="EMBL" id="HBUF01358860">
    <property type="protein sequence ID" value="CAG6719473.1"/>
    <property type="molecule type" value="Transcribed_RNA"/>
</dbReference>
<evidence type="ECO:0000256" key="1">
    <source>
        <dbReference type="ARBA" id="ARBA00004173"/>
    </source>
</evidence>
<dbReference type="PANTHER" id="PTHR12059:SF5">
    <property type="entry name" value="LARGE RIBOSOMAL SUBUNIT PROTEIN UL23M"/>
    <property type="match status" value="1"/>
</dbReference>
<evidence type="ECO:0000256" key="7">
    <source>
        <dbReference type="ARBA" id="ARBA00039977"/>
    </source>
</evidence>
<dbReference type="InterPro" id="IPR012677">
    <property type="entry name" value="Nucleotide-bd_a/b_plait_sf"/>
</dbReference>
<dbReference type="InterPro" id="IPR013025">
    <property type="entry name" value="Ribosomal_uL23-like"/>
</dbReference>
<dbReference type="EMBL" id="HBUF01297554">
    <property type="protein sequence ID" value="CAG6690444.1"/>
    <property type="molecule type" value="Transcribed_RNA"/>
</dbReference>
<dbReference type="FunFam" id="3.30.70.330:FF:000284">
    <property type="entry name" value="39S ribosomal protein L23, mitochondrial"/>
    <property type="match status" value="1"/>
</dbReference>
<evidence type="ECO:0000256" key="8">
    <source>
        <dbReference type="ARBA" id="ARBA00041375"/>
    </source>
</evidence>
<evidence type="ECO:0000313" key="9">
    <source>
        <dbReference type="EMBL" id="CAG6612354.1"/>
    </source>
</evidence>
<comment type="subunit">
    <text evidence="6">Component of the mitochondrial ribosome large subunit (39S) which comprises a 16S rRNA and about 50 distinct proteins.</text>
</comment>
<dbReference type="EMBL" id="HBUF01024354">
    <property type="protein sequence ID" value="CAG6612354.1"/>
    <property type="molecule type" value="Transcribed_RNA"/>
</dbReference>